<proteinExistence type="predicted"/>
<sequence>MELVGIFFVVLILLNVPIGFTIGISSLAFFFLNTNVSLITPVQSMVASTQSFPLLAVPFFVLAGNLMNATGITSRLIKFSTVLTGHMRGGLAQVSVVLSTLMGGISGSAVADAAMEARILGPEMAKRGYPKGYAAAVIALPSLITATIPPGVGLILYGVTGGVSIGKMFVGGIIPGFIMMIILMITAGFIATKRDYPVERETPPSGREVWESLKESIWALLFPVILIVGIRFGVFTASEAGAFAVIYAFVIGKFVYKELSWQGLLETLKMTIADNGVILFIIMASGIFGYAIIYDRVPQSMATLILGISDNSTILLLIILAFVFICGMFMEATANTLLLTPIFLPIVISLGIDPVHFGIIFMTIVTMGGMTPPVGAVMYTTCSILDCPVEDYIKESMPFILAIVIQIIILIAFPGLVTFLPNLIF</sequence>
<evidence type="ECO:0000256" key="2">
    <source>
        <dbReference type="ARBA" id="ARBA00022475"/>
    </source>
</evidence>
<evidence type="ECO:0000259" key="8">
    <source>
        <dbReference type="Pfam" id="PF06808"/>
    </source>
</evidence>
<feature type="transmembrane region" description="Helical" evidence="7">
    <location>
        <begin position="91"/>
        <end position="111"/>
    </location>
</feature>
<feature type="transmembrane region" description="Helical" evidence="7">
    <location>
        <begin position="276"/>
        <end position="293"/>
    </location>
</feature>
<reference evidence="10" key="1">
    <citation type="journal article" date="2016" name="Genome Announc.">
        <title>Complete genome sequence of Alkaliphilus metalliredigens strain QYMF, an alkaliphilic and metal-reducing bacterium isolated from borax-contaminated leachate ponds.</title>
        <authorList>
            <person name="Hwang C."/>
            <person name="Copeland A."/>
            <person name="Lucas S."/>
            <person name="Lapidus A."/>
            <person name="Barry K."/>
            <person name="Detter J.C."/>
            <person name="Glavina Del Rio T."/>
            <person name="Hammon N."/>
            <person name="Israni S."/>
            <person name="Dalin E."/>
            <person name="Tice H."/>
            <person name="Pitluck S."/>
            <person name="Chertkov O."/>
            <person name="Brettin T."/>
            <person name="Bruce D."/>
            <person name="Han C."/>
            <person name="Schmutz J."/>
            <person name="Larimer F."/>
            <person name="Land M.L."/>
            <person name="Hauser L."/>
            <person name="Kyrpides N."/>
            <person name="Mikhailova N."/>
            <person name="Ye Q."/>
            <person name="Zhou J."/>
            <person name="Richardson P."/>
            <person name="Fields M.W."/>
        </authorList>
    </citation>
    <scope>NUCLEOTIDE SEQUENCE [LARGE SCALE GENOMIC DNA]</scope>
    <source>
        <strain evidence="10">QYMF</strain>
    </source>
</reference>
<comment type="subcellular location">
    <subcellularLocation>
        <location evidence="1">Cell inner membrane</location>
        <topology evidence="1">Multi-pass membrane protein</topology>
    </subcellularLocation>
</comment>
<feature type="transmembrane region" description="Helical" evidence="7">
    <location>
        <begin position="217"/>
        <end position="234"/>
    </location>
</feature>
<evidence type="ECO:0000256" key="7">
    <source>
        <dbReference type="SAM" id="Phobius"/>
    </source>
</evidence>
<dbReference type="NCBIfam" id="TIGR00786">
    <property type="entry name" value="dctM"/>
    <property type="match status" value="1"/>
</dbReference>
<accession>A6TMS7</accession>
<dbReference type="EMBL" id="CP000724">
    <property type="protein sequence ID" value="ABR47495.1"/>
    <property type="molecule type" value="Genomic_DNA"/>
</dbReference>
<dbReference type="InterPro" id="IPR010656">
    <property type="entry name" value="DctM"/>
</dbReference>
<feature type="transmembrane region" description="Helical" evidence="7">
    <location>
        <begin position="313"/>
        <end position="330"/>
    </location>
</feature>
<keyword evidence="4 7" id="KW-0812">Transmembrane</keyword>
<feature type="transmembrane region" description="Helical" evidence="7">
    <location>
        <begin position="169"/>
        <end position="191"/>
    </location>
</feature>
<dbReference type="PANTHER" id="PTHR33362">
    <property type="entry name" value="SIALIC ACID TRAP TRANSPORTER PERMEASE PROTEIN SIAT-RELATED"/>
    <property type="match status" value="1"/>
</dbReference>
<dbReference type="PIRSF" id="PIRSF006066">
    <property type="entry name" value="HI0050"/>
    <property type="match status" value="1"/>
</dbReference>
<dbReference type="STRING" id="293826.Amet_1290"/>
<keyword evidence="2" id="KW-1003">Cell membrane</keyword>
<name>A6TMS7_ALKMQ</name>
<keyword evidence="3" id="KW-0997">Cell inner membrane</keyword>
<feature type="transmembrane region" description="Helical" evidence="7">
    <location>
        <begin position="240"/>
        <end position="256"/>
    </location>
</feature>
<keyword evidence="10" id="KW-1185">Reference proteome</keyword>
<dbReference type="GO" id="GO:0005886">
    <property type="term" value="C:plasma membrane"/>
    <property type="evidence" value="ECO:0007669"/>
    <property type="project" value="UniProtKB-SubCell"/>
</dbReference>
<dbReference type="PANTHER" id="PTHR33362:SF4">
    <property type="entry name" value="2,3-DIKETO-L-GULONATE TRAP TRANSPORTER LARGE PERMEASE PROTEIN YIAN"/>
    <property type="match status" value="1"/>
</dbReference>
<feature type="transmembrane region" description="Helical" evidence="7">
    <location>
        <begin position="132"/>
        <end position="157"/>
    </location>
</feature>
<dbReference type="GO" id="GO:0022857">
    <property type="term" value="F:transmembrane transporter activity"/>
    <property type="evidence" value="ECO:0007669"/>
    <property type="project" value="TreeGrafter"/>
</dbReference>
<feature type="transmembrane region" description="Helical" evidence="7">
    <location>
        <begin position="399"/>
        <end position="420"/>
    </location>
</feature>
<dbReference type="Pfam" id="PF06808">
    <property type="entry name" value="DctM"/>
    <property type="match status" value="1"/>
</dbReference>
<dbReference type="eggNOG" id="COG1593">
    <property type="taxonomic scope" value="Bacteria"/>
</dbReference>
<feature type="transmembrane region" description="Helical" evidence="7">
    <location>
        <begin position="6"/>
        <end position="32"/>
    </location>
</feature>
<keyword evidence="6 7" id="KW-0472">Membrane</keyword>
<keyword evidence="5 7" id="KW-1133">Transmembrane helix</keyword>
<evidence type="ECO:0000256" key="6">
    <source>
        <dbReference type="ARBA" id="ARBA00023136"/>
    </source>
</evidence>
<feature type="domain" description="TRAP C4-dicarboxylate transport system permease DctM subunit" evidence="8">
    <location>
        <begin position="7"/>
        <end position="416"/>
    </location>
</feature>
<evidence type="ECO:0000256" key="1">
    <source>
        <dbReference type="ARBA" id="ARBA00004429"/>
    </source>
</evidence>
<dbReference type="HOGENOM" id="CLU_019824_4_1_9"/>
<dbReference type="KEGG" id="amt:Amet_1290"/>
<protein>
    <submittedName>
        <fullName evidence="9">TRAP dicarboxylate transporter, DctM subunit</fullName>
    </submittedName>
</protein>
<dbReference type="Proteomes" id="UP000001572">
    <property type="component" value="Chromosome"/>
</dbReference>
<dbReference type="RefSeq" id="WP_012062536.1">
    <property type="nucleotide sequence ID" value="NC_009633.1"/>
</dbReference>
<evidence type="ECO:0000256" key="3">
    <source>
        <dbReference type="ARBA" id="ARBA00022519"/>
    </source>
</evidence>
<evidence type="ECO:0000313" key="9">
    <source>
        <dbReference type="EMBL" id="ABR47495.1"/>
    </source>
</evidence>
<evidence type="ECO:0000256" key="5">
    <source>
        <dbReference type="ARBA" id="ARBA00022989"/>
    </source>
</evidence>
<evidence type="ECO:0000256" key="4">
    <source>
        <dbReference type="ARBA" id="ARBA00022692"/>
    </source>
</evidence>
<dbReference type="OrthoDB" id="9772674at2"/>
<dbReference type="AlphaFoldDB" id="A6TMS7"/>
<feature type="transmembrane region" description="Helical" evidence="7">
    <location>
        <begin position="52"/>
        <end position="71"/>
    </location>
</feature>
<organism evidence="9 10">
    <name type="scientific">Alkaliphilus metalliredigens (strain QYMF)</name>
    <dbReference type="NCBI Taxonomy" id="293826"/>
    <lineage>
        <taxon>Bacteria</taxon>
        <taxon>Bacillati</taxon>
        <taxon>Bacillota</taxon>
        <taxon>Clostridia</taxon>
        <taxon>Peptostreptococcales</taxon>
        <taxon>Natronincolaceae</taxon>
        <taxon>Alkaliphilus</taxon>
    </lineage>
</organism>
<dbReference type="InterPro" id="IPR004681">
    <property type="entry name" value="TRAP_DctM"/>
</dbReference>
<evidence type="ECO:0000313" key="10">
    <source>
        <dbReference type="Proteomes" id="UP000001572"/>
    </source>
</evidence>
<gene>
    <name evidence="9" type="ordered locus">Amet_1290</name>
</gene>